<dbReference type="RefSeq" id="WP_190312694.1">
    <property type="nucleotide sequence ID" value="NZ_JACNYL010000001.1"/>
</dbReference>
<reference evidence="1 2" key="1">
    <citation type="submission" date="2020-08" db="EMBL/GenBank/DDBJ databases">
        <title>Sphingobacterium sp. DN00404 isolated from aquaculture water.</title>
        <authorList>
            <person name="Zhang M."/>
        </authorList>
    </citation>
    <scope>NUCLEOTIDE SEQUENCE [LARGE SCALE GENOMIC DNA]</scope>
    <source>
        <strain evidence="1 2">KCTC 42746</strain>
    </source>
</reference>
<organism evidence="1 2">
    <name type="scientific">Sphingobacterium chuzhouense</name>
    <dbReference type="NCBI Taxonomy" id="1742264"/>
    <lineage>
        <taxon>Bacteria</taxon>
        <taxon>Pseudomonadati</taxon>
        <taxon>Bacteroidota</taxon>
        <taxon>Sphingobacteriia</taxon>
        <taxon>Sphingobacteriales</taxon>
        <taxon>Sphingobacteriaceae</taxon>
        <taxon>Sphingobacterium</taxon>
    </lineage>
</organism>
<accession>A0ABR7XP73</accession>
<name>A0ABR7XP73_9SPHI</name>
<evidence type="ECO:0000313" key="2">
    <source>
        <dbReference type="Proteomes" id="UP000651112"/>
    </source>
</evidence>
<protein>
    <submittedName>
        <fullName evidence="1">Uncharacterized protein</fullName>
    </submittedName>
</protein>
<gene>
    <name evidence="1" type="ORF">H8B21_05225</name>
</gene>
<dbReference type="Proteomes" id="UP000651112">
    <property type="component" value="Unassembled WGS sequence"/>
</dbReference>
<sequence length="165" mass="19368">MRKCLYMICPTDHLESVINSRFEGHNYFYTTLGNNVKLDKDTIGQIALLLETNSIREITFILSIDNCILLDALIKQHFRNIGGLDDFYLYLQERKKHMFNSWQRHNHYIILFSYYLNHKIKELKTGLRGVIPTQPSINGKLFSKDYNKFSPIHSDLVCLHSSNLN</sequence>
<proteinExistence type="predicted"/>
<dbReference type="EMBL" id="JACNYL010000001">
    <property type="protein sequence ID" value="MBD1420973.1"/>
    <property type="molecule type" value="Genomic_DNA"/>
</dbReference>
<keyword evidence="2" id="KW-1185">Reference proteome</keyword>
<evidence type="ECO:0000313" key="1">
    <source>
        <dbReference type="EMBL" id="MBD1420973.1"/>
    </source>
</evidence>
<comment type="caution">
    <text evidence="1">The sequence shown here is derived from an EMBL/GenBank/DDBJ whole genome shotgun (WGS) entry which is preliminary data.</text>
</comment>